<dbReference type="SUPFAM" id="SSF48452">
    <property type="entry name" value="TPR-like"/>
    <property type="match status" value="1"/>
</dbReference>
<organism evidence="1 2">
    <name type="scientific">Phenylobacterium soli</name>
    <dbReference type="NCBI Taxonomy" id="2170551"/>
    <lineage>
        <taxon>Bacteria</taxon>
        <taxon>Pseudomonadati</taxon>
        <taxon>Pseudomonadota</taxon>
        <taxon>Alphaproteobacteria</taxon>
        <taxon>Caulobacterales</taxon>
        <taxon>Caulobacteraceae</taxon>
        <taxon>Phenylobacterium</taxon>
    </lineage>
</organism>
<keyword evidence="2" id="KW-1185">Reference proteome</keyword>
<evidence type="ECO:0000313" key="1">
    <source>
        <dbReference type="EMBL" id="RAK55497.1"/>
    </source>
</evidence>
<evidence type="ECO:0008006" key="3">
    <source>
        <dbReference type="Google" id="ProtNLM"/>
    </source>
</evidence>
<dbReference type="Proteomes" id="UP000249254">
    <property type="component" value="Unassembled WGS sequence"/>
</dbReference>
<gene>
    <name evidence="1" type="ORF">DJ017_13725</name>
</gene>
<comment type="caution">
    <text evidence="1">The sequence shown here is derived from an EMBL/GenBank/DDBJ whole genome shotgun (WGS) entry which is preliminary data.</text>
</comment>
<dbReference type="AlphaFoldDB" id="A0A328ALR3"/>
<accession>A0A328ALR3</accession>
<dbReference type="InterPro" id="IPR011990">
    <property type="entry name" value="TPR-like_helical_dom_sf"/>
</dbReference>
<dbReference type="EMBL" id="QFYQ01000001">
    <property type="protein sequence ID" value="RAK55497.1"/>
    <property type="molecule type" value="Genomic_DNA"/>
</dbReference>
<dbReference type="OrthoDB" id="6193797at2"/>
<dbReference type="RefSeq" id="WP_111529245.1">
    <property type="nucleotide sequence ID" value="NZ_JBHRSG010000003.1"/>
</dbReference>
<evidence type="ECO:0000313" key="2">
    <source>
        <dbReference type="Proteomes" id="UP000249254"/>
    </source>
</evidence>
<sequence length="177" mass="19310">MSRLDTDVIINAAIQVRREGRPGEAEMLLRMRIAEGAMDPRLQWQLALALLALRRFGEAWELFDTRLVVYPPPPLPFPAWEGQDPAGRAILVVGEPDLAAQTAFLPQVSRLAERGADVTFLCAPELVETAKGRGLRALAMVGTVEFPDPDGWLMQGSIPVRLGGDPGEAVFAWALQA</sequence>
<protein>
    <recommendedName>
        <fullName evidence="3">Tetratricopeptide repeat protein</fullName>
    </recommendedName>
</protein>
<reference evidence="2" key="1">
    <citation type="submission" date="2018-05" db="EMBL/GenBank/DDBJ databases">
        <authorList>
            <person name="Li X."/>
        </authorList>
    </citation>
    <scope>NUCLEOTIDE SEQUENCE [LARGE SCALE GENOMIC DNA]</scope>
    <source>
        <strain evidence="2">LX32</strain>
    </source>
</reference>
<name>A0A328ALR3_9CAUL</name>
<proteinExistence type="predicted"/>